<accession>A0A3L8G3A3</accession>
<reference evidence="1 2" key="1">
    <citation type="submission" date="2018-06" db="EMBL/GenBank/DDBJ databases">
        <title>Mutators as drivers of adaptation in pathogenic bacteria and a risk factor for host jumps and vaccine escape.</title>
        <authorList>
            <person name="Barnes A.C."/>
            <person name="Silayeva O."/>
        </authorList>
    </citation>
    <scope>NUCLEOTIDE SEQUENCE [LARGE SCALE GENOMIC DNA]</scope>
    <source>
        <strain evidence="1 2">QMA0445</strain>
    </source>
</reference>
<evidence type="ECO:0000313" key="1">
    <source>
        <dbReference type="EMBL" id="RLU54863.1"/>
    </source>
</evidence>
<dbReference type="RefSeq" id="WP_121792104.1">
    <property type="nucleotide sequence ID" value="NZ_QLQC01000083.1"/>
</dbReference>
<evidence type="ECO:0000313" key="2">
    <source>
        <dbReference type="Proteomes" id="UP000269148"/>
    </source>
</evidence>
<comment type="caution">
    <text evidence="1">The sequence shown here is derived from an EMBL/GenBank/DDBJ whole genome shotgun (WGS) entry which is preliminary data.</text>
</comment>
<dbReference type="OrthoDB" id="9945905at2"/>
<dbReference type="Proteomes" id="UP000269148">
    <property type="component" value="Unassembled WGS sequence"/>
</dbReference>
<sequence>MTGKKNQDREGRPITSCLYIDVSLQDPKQVLLAALTDSSMTKKQFKQREKEVEDFLKSREACLKR</sequence>
<dbReference type="EMBL" id="QLQD01000082">
    <property type="protein sequence ID" value="RLU54863.1"/>
    <property type="molecule type" value="Genomic_DNA"/>
</dbReference>
<proteinExistence type="predicted"/>
<dbReference type="AlphaFoldDB" id="A0A3L8G3A3"/>
<protein>
    <submittedName>
        <fullName evidence="1">Uncharacterized protein</fullName>
    </submittedName>
</protein>
<name>A0A3L8G3A3_STRIN</name>
<gene>
    <name evidence="1" type="ORF">DIY07_09520</name>
</gene>
<organism evidence="1 2">
    <name type="scientific">Streptococcus iniae</name>
    <name type="common">Streptococcus shiloi</name>
    <dbReference type="NCBI Taxonomy" id="1346"/>
    <lineage>
        <taxon>Bacteria</taxon>
        <taxon>Bacillati</taxon>
        <taxon>Bacillota</taxon>
        <taxon>Bacilli</taxon>
        <taxon>Lactobacillales</taxon>
        <taxon>Streptococcaceae</taxon>
        <taxon>Streptococcus</taxon>
    </lineage>
</organism>